<dbReference type="InterPro" id="IPR021835">
    <property type="entry name" value="DUF3427"/>
</dbReference>
<dbReference type="Gene3D" id="3.30.870.10">
    <property type="entry name" value="Endonuclease Chain A"/>
    <property type="match status" value="1"/>
</dbReference>
<evidence type="ECO:0000259" key="2">
    <source>
        <dbReference type="PROSITE" id="PS51192"/>
    </source>
</evidence>
<protein>
    <submittedName>
        <fullName evidence="4">Helicase</fullName>
    </submittedName>
</protein>
<dbReference type="InterPro" id="IPR014001">
    <property type="entry name" value="Helicase_ATP-bd"/>
</dbReference>
<accession>W9GPK8</accession>
<dbReference type="Pfam" id="PF00271">
    <property type="entry name" value="Helicase_C"/>
    <property type="match status" value="1"/>
</dbReference>
<dbReference type="CDD" id="cd18032">
    <property type="entry name" value="DEXHc_RE_I_III_res"/>
    <property type="match status" value="1"/>
</dbReference>
<dbReference type="Pfam" id="PF11907">
    <property type="entry name" value="DUF3427"/>
    <property type="match status" value="1"/>
</dbReference>
<dbReference type="PATRIC" id="fig|584657.3.peg.2257"/>
<evidence type="ECO:0000313" key="5">
    <source>
        <dbReference type="Proteomes" id="UP000019494"/>
    </source>
</evidence>
<dbReference type="CDD" id="cd09203">
    <property type="entry name" value="PLDc_N_DEXD_b1"/>
    <property type="match status" value="1"/>
</dbReference>
<dbReference type="Pfam" id="PF04851">
    <property type="entry name" value="ResIII"/>
    <property type="match status" value="1"/>
</dbReference>
<dbReference type="EMBL" id="AWQS01000083">
    <property type="protein sequence ID" value="EWT05834.1"/>
    <property type="molecule type" value="Genomic_DNA"/>
</dbReference>
<dbReference type="SMART" id="SM00487">
    <property type="entry name" value="DEXDc"/>
    <property type="match status" value="1"/>
</dbReference>
<gene>
    <name evidence="4" type="ORF">N864_01750</name>
</gene>
<organism evidence="4 5">
    <name type="scientific">Intrasporangium chromatireducens Q5-1</name>
    <dbReference type="NCBI Taxonomy" id="584657"/>
    <lineage>
        <taxon>Bacteria</taxon>
        <taxon>Bacillati</taxon>
        <taxon>Actinomycetota</taxon>
        <taxon>Actinomycetes</taxon>
        <taxon>Micrococcales</taxon>
        <taxon>Intrasporangiaceae</taxon>
        <taxon>Intrasporangium</taxon>
    </lineage>
</organism>
<dbReference type="InterPro" id="IPR052511">
    <property type="entry name" value="ATP-dep_Helicase"/>
</dbReference>
<sequence length="1035" mass="115563">MANHRGLNAGLYELLITSQLRTQLDMSREIDIEQKKVDSADEPEVLSRHVRLALQRLLESCGNPEERLAIVNGVLESIHAMDEQIPAPTSQLLRVATSRGPGRAAAVTSLRPATPLSEAALLTNATGEPALGHELRAELASADRVDLLCAFVKWHGIRLLEAELSSLRKRGVPLRVITTTYLGGTERRALDRLVRDFGAEVRIQFDAQRTRLHAKAWLFERDTQFDTAYVGSSNLSKSALLDGVEWNVRLSTVATPSLLDKFRATFETYWHDSTFRPYDPDRDGDLLDDALRRASGGPRRGGVPLEPSISGLDVRPYPHQIDILERLEVERLVHGRHRNLVVAATGTGKTVVAALDYRRLSQASQRPKLLFVAHRKEILNQSLRTYREVLSDGNFGELYVDGSRPERWEHVFASIQSLTSYGIDRVPPDSFEVVVVDEFHHGAAATYRRLLEQLQPRELLGLTATPERGDGMDVRLLFGGRAAAELRLWDALREDLLTPFHYFGIADNTDLTNVTWRQGAYDANELSNLYTGNHARARLVVKEVHDKVGDLTSMRALCFCVKIDHAEFMADAFNRAGIPSATITSRSTDDRGRIIAELRKGALKAIFTVDVFNEGVDIPEVNTVLFLRPTESATVFLQQLGRGLRTAPGKAVLTALDFVGHHRKEFRFDSKYRALTGATRTQLARAVESGFPFMPAGSQIVLDEATQAEVLGHVRSQVTSTQRQLTAELRAHPTDSLSTFLDDSGAELADVIRGNRSWTALRRRAGLNVPASAPGEEQLLKRVRAFAHVDDPDRAEAYLRWVDDAPDYESADRDMQEFGRMLFFSLWPDGGGFDSYAQGLSSLHLQHNLRNDLREVLHIAFARSAHVTTRMTGTLSDLPLRVHGRYSREEALSALRYASLDGPKPNSFQQGVLYSPGARSDAFFVTLRKSEADYSPTTMYRDYAISPTRFHWESQSVTSVTSPTGRRYLNHRSMGTHILLFSRATKASEYEGAASYLFLGQADYQEHRGEKPIAITWELKNPMPSDHFALASVVA</sequence>
<dbReference type="GO" id="GO:0003677">
    <property type="term" value="F:DNA binding"/>
    <property type="evidence" value="ECO:0007669"/>
    <property type="project" value="InterPro"/>
</dbReference>
<dbReference type="PROSITE" id="PS51192">
    <property type="entry name" value="HELICASE_ATP_BIND_1"/>
    <property type="match status" value="1"/>
</dbReference>
<dbReference type="RefSeq" id="WP_034716648.1">
    <property type="nucleotide sequence ID" value="NZ_AWQS01000083.1"/>
</dbReference>
<dbReference type="InterPro" id="IPR001736">
    <property type="entry name" value="PLipase_D/transphosphatidylase"/>
</dbReference>
<dbReference type="PANTHER" id="PTHR47962:SF7">
    <property type="entry name" value="MITOCHONDRIAL ATP-DEPENDENT HELICASE IRC3-RELATED"/>
    <property type="match status" value="1"/>
</dbReference>
<keyword evidence="5" id="KW-1185">Reference proteome</keyword>
<dbReference type="InterPro" id="IPR027417">
    <property type="entry name" value="P-loop_NTPase"/>
</dbReference>
<evidence type="ECO:0000313" key="4">
    <source>
        <dbReference type="EMBL" id="EWT05834.1"/>
    </source>
</evidence>
<dbReference type="OrthoDB" id="9776021at2"/>
<keyword evidence="4" id="KW-0347">Helicase</keyword>
<proteinExistence type="predicted"/>
<dbReference type="SUPFAM" id="SSF56024">
    <property type="entry name" value="Phospholipase D/nuclease"/>
    <property type="match status" value="1"/>
</dbReference>
<evidence type="ECO:0000259" key="1">
    <source>
        <dbReference type="PROSITE" id="PS50035"/>
    </source>
</evidence>
<dbReference type="GO" id="GO:0004386">
    <property type="term" value="F:helicase activity"/>
    <property type="evidence" value="ECO:0007669"/>
    <property type="project" value="UniProtKB-KW"/>
</dbReference>
<dbReference type="InterPro" id="IPR001650">
    <property type="entry name" value="Helicase_C-like"/>
</dbReference>
<dbReference type="SMART" id="SM00490">
    <property type="entry name" value="HELICc"/>
    <property type="match status" value="1"/>
</dbReference>
<dbReference type="Proteomes" id="UP000019494">
    <property type="component" value="Unassembled WGS sequence"/>
</dbReference>
<dbReference type="CDD" id="cd18799">
    <property type="entry name" value="SF2_C_EcoAI-like"/>
    <property type="match status" value="1"/>
</dbReference>
<keyword evidence="4" id="KW-0378">Hydrolase</keyword>
<keyword evidence="4" id="KW-0547">Nucleotide-binding</keyword>
<dbReference type="InterPro" id="IPR025202">
    <property type="entry name" value="PLD-like_dom"/>
</dbReference>
<comment type="caution">
    <text evidence="4">The sequence shown here is derived from an EMBL/GenBank/DDBJ whole genome shotgun (WGS) entry which is preliminary data.</text>
</comment>
<dbReference type="PROSITE" id="PS50035">
    <property type="entry name" value="PLD"/>
    <property type="match status" value="1"/>
</dbReference>
<feature type="domain" description="Helicase ATP-binding" evidence="2">
    <location>
        <begin position="330"/>
        <end position="470"/>
    </location>
</feature>
<dbReference type="PROSITE" id="PS51194">
    <property type="entry name" value="HELICASE_CTER"/>
    <property type="match status" value="1"/>
</dbReference>
<feature type="domain" description="Helicase C-terminal" evidence="3">
    <location>
        <begin position="540"/>
        <end position="699"/>
    </location>
</feature>
<reference evidence="5" key="1">
    <citation type="submission" date="2013-08" db="EMBL/GenBank/DDBJ databases">
        <title>Intrasporangium oryzae NRRL B-24470.</title>
        <authorList>
            <person name="Liu H."/>
            <person name="Wang G."/>
        </authorList>
    </citation>
    <scope>NUCLEOTIDE SEQUENCE [LARGE SCALE GENOMIC DNA]</scope>
    <source>
        <strain evidence="5">Q5-1</strain>
    </source>
</reference>
<dbReference type="AlphaFoldDB" id="W9GPK8"/>
<dbReference type="Pfam" id="PF13091">
    <property type="entry name" value="PLDc_2"/>
    <property type="match status" value="1"/>
</dbReference>
<name>W9GPK8_9MICO</name>
<dbReference type="GO" id="GO:0016887">
    <property type="term" value="F:ATP hydrolysis activity"/>
    <property type="evidence" value="ECO:0007669"/>
    <property type="project" value="TreeGrafter"/>
</dbReference>
<dbReference type="InterPro" id="IPR006935">
    <property type="entry name" value="Helicase/UvrB_N"/>
</dbReference>
<feature type="domain" description="PLD phosphodiesterase" evidence="1">
    <location>
        <begin position="208"/>
        <end position="239"/>
    </location>
</feature>
<keyword evidence="4" id="KW-0067">ATP-binding</keyword>
<dbReference type="SUPFAM" id="SSF52540">
    <property type="entry name" value="P-loop containing nucleoside triphosphate hydrolases"/>
    <property type="match status" value="1"/>
</dbReference>
<dbReference type="GO" id="GO:0005524">
    <property type="term" value="F:ATP binding"/>
    <property type="evidence" value="ECO:0007669"/>
    <property type="project" value="InterPro"/>
</dbReference>
<dbReference type="GO" id="GO:0006793">
    <property type="term" value="P:phosphorus metabolic process"/>
    <property type="evidence" value="ECO:0007669"/>
    <property type="project" value="UniProtKB-ARBA"/>
</dbReference>
<evidence type="ECO:0000259" key="3">
    <source>
        <dbReference type="PROSITE" id="PS51194"/>
    </source>
</evidence>
<dbReference type="PANTHER" id="PTHR47962">
    <property type="entry name" value="ATP-DEPENDENT HELICASE LHR-RELATED-RELATED"/>
    <property type="match status" value="1"/>
</dbReference>
<dbReference type="Gene3D" id="3.40.50.300">
    <property type="entry name" value="P-loop containing nucleotide triphosphate hydrolases"/>
    <property type="match status" value="2"/>
</dbReference>